<dbReference type="GO" id="GO:0005634">
    <property type="term" value="C:nucleus"/>
    <property type="evidence" value="ECO:0007669"/>
    <property type="project" value="UniProtKB-SubCell"/>
</dbReference>
<dbReference type="AlphaFoldDB" id="A0A1X0NSJ6"/>
<comment type="caution">
    <text evidence="4">The sequence shown here is derived from an EMBL/GenBank/DDBJ whole genome shotgun (WGS) entry which is preliminary data.</text>
</comment>
<dbReference type="RefSeq" id="XP_028881742.1">
    <property type="nucleotide sequence ID" value="XM_029027132.1"/>
</dbReference>
<evidence type="ECO:0000256" key="2">
    <source>
        <dbReference type="ARBA" id="ARBA00023242"/>
    </source>
</evidence>
<dbReference type="PANTHER" id="PTHR13489:SF0">
    <property type="entry name" value="MINI-CHROMOSOME MAINTENANCE COMPLEX-BINDING PROTEIN"/>
    <property type="match status" value="1"/>
</dbReference>
<protein>
    <submittedName>
        <fullName evidence="4">E2F target protein 1</fullName>
    </submittedName>
</protein>
<gene>
    <name evidence="4" type="ORF">TM35_000212820</name>
</gene>
<name>A0A1X0NSJ6_9TRYP</name>
<organism evidence="4 5">
    <name type="scientific">Trypanosoma theileri</name>
    <dbReference type="NCBI Taxonomy" id="67003"/>
    <lineage>
        <taxon>Eukaryota</taxon>
        <taxon>Discoba</taxon>
        <taxon>Euglenozoa</taxon>
        <taxon>Kinetoplastea</taxon>
        <taxon>Metakinetoplastina</taxon>
        <taxon>Trypanosomatida</taxon>
        <taxon>Trypanosomatidae</taxon>
        <taxon>Trypanosoma</taxon>
    </lineage>
</organism>
<proteinExistence type="predicted"/>
<comment type="subcellular location">
    <subcellularLocation>
        <location evidence="1">Nucleus</location>
    </subcellularLocation>
</comment>
<sequence>MDRVGSEAAMGELLREKSDEFNDVAAALRFVHERLPQILQHPPPDIFPIPTPTLTNTSNSSNSINGGGSSNSNNNSTRTGLTGLRRCRGMLQEVEPVVSLYRASPTDFFGDTHTDDVALLEATRYYVIPVPGNAHFYNQQDGEEDRAATHQPHVEMEFASIDRKRRGRSPEGKSFDDHNPPLEQQDTTVERDTRIRREETLSHEKNEHNLEVSVPLYQQLNLPHPPLSTTLHTACIVTVIHHGGFEREQLKLNDVVDFFGFIEDNSNSSCVNDTAELDEFEIFGTWHAENLPPALLSRMICMSWRHVYTTPERPILSPYFENKRPFVVQYFANTICQGDVLLAEYILLHLCARVITRESATPIGDVPLRVEGDGINPEQWSMWMRSVAPVGEVLLGEKQLLNSKTRIAPKQDHNVNVLRSGILQLANGTHVTLDCHVISKASNVVHEGIFAVMHRQVLPLEYPYQTHELPIDLNFLALSTNRAENDIEFLRLAVSVRWQPETLMDAATSPALKPDEVREYLAQVRCVCRRFDTGDVCKSRRLADRLVSFAEQEPRWNNRDSFIHNNSFSMAAALMRSCAASFGRELINDEDVEHVLSLERQRVARIQ</sequence>
<dbReference type="GO" id="GO:0006261">
    <property type="term" value="P:DNA-templated DNA replication"/>
    <property type="evidence" value="ECO:0007669"/>
    <property type="project" value="TreeGrafter"/>
</dbReference>
<feature type="region of interest" description="Disordered" evidence="3">
    <location>
        <begin position="142"/>
        <end position="193"/>
    </location>
</feature>
<keyword evidence="2" id="KW-0539">Nucleus</keyword>
<reference evidence="4 5" key="1">
    <citation type="submission" date="2017-03" db="EMBL/GenBank/DDBJ databases">
        <title>An alternative strategy for trypanosome survival in the mammalian bloodstream revealed through genome and transcriptome analysis of the ubiquitous bovine parasite Trypanosoma (Megatrypanum) theileri.</title>
        <authorList>
            <person name="Kelly S."/>
            <person name="Ivens A."/>
            <person name="Mott A."/>
            <person name="O'Neill E."/>
            <person name="Emms D."/>
            <person name="Macleod O."/>
            <person name="Voorheis P."/>
            <person name="Matthews J."/>
            <person name="Matthews K."/>
            <person name="Carrington M."/>
        </authorList>
    </citation>
    <scope>NUCLEOTIDE SEQUENCE [LARGE SCALE GENOMIC DNA]</scope>
    <source>
        <strain evidence="4">Edinburgh</strain>
    </source>
</reference>
<accession>A0A1X0NSJ6</accession>
<keyword evidence="5" id="KW-1185">Reference proteome</keyword>
<dbReference type="Proteomes" id="UP000192257">
    <property type="component" value="Unassembled WGS sequence"/>
</dbReference>
<evidence type="ECO:0000313" key="5">
    <source>
        <dbReference type="Proteomes" id="UP000192257"/>
    </source>
</evidence>
<evidence type="ECO:0000313" key="4">
    <source>
        <dbReference type="EMBL" id="ORC87676.1"/>
    </source>
</evidence>
<feature type="compositionally biased region" description="Basic and acidic residues" evidence="3">
    <location>
        <begin position="145"/>
        <end position="180"/>
    </location>
</feature>
<evidence type="ECO:0000256" key="3">
    <source>
        <dbReference type="SAM" id="MobiDB-lite"/>
    </source>
</evidence>
<dbReference type="GO" id="GO:0003682">
    <property type="term" value="F:chromatin binding"/>
    <property type="evidence" value="ECO:0007669"/>
    <property type="project" value="TreeGrafter"/>
</dbReference>
<feature type="compositionally biased region" description="Low complexity" evidence="3">
    <location>
        <begin position="52"/>
        <end position="81"/>
    </location>
</feature>
<dbReference type="STRING" id="67003.A0A1X0NSJ6"/>
<dbReference type="EMBL" id="NBCO01000021">
    <property type="protein sequence ID" value="ORC87676.1"/>
    <property type="molecule type" value="Genomic_DNA"/>
</dbReference>
<evidence type="ECO:0000256" key="1">
    <source>
        <dbReference type="ARBA" id="ARBA00004123"/>
    </source>
</evidence>
<dbReference type="PANTHER" id="PTHR13489">
    <property type="entry name" value="MINI-CHROMOSOME MAINTENANCE COMPLEX-BINDING PROTEIN"/>
    <property type="match status" value="1"/>
</dbReference>
<feature type="region of interest" description="Disordered" evidence="3">
    <location>
        <begin position="50"/>
        <end position="81"/>
    </location>
</feature>
<dbReference type="OrthoDB" id="329666at2759"/>
<dbReference type="InterPro" id="IPR019140">
    <property type="entry name" value="MCM_complex-bd"/>
</dbReference>
<dbReference type="VEuPathDB" id="TriTrypDB:TM35_000212820"/>
<dbReference type="Pfam" id="PF09739">
    <property type="entry name" value="MCM_bind"/>
    <property type="match status" value="1"/>
</dbReference>
<dbReference type="GeneID" id="39986912"/>